<evidence type="ECO:0000313" key="1">
    <source>
        <dbReference type="EMBL" id="CAI5739073.1"/>
    </source>
</evidence>
<proteinExistence type="predicted"/>
<dbReference type="Proteomes" id="UP001162031">
    <property type="component" value="Unassembled WGS sequence"/>
</dbReference>
<accession>A0AAV0US49</accession>
<evidence type="ECO:0000313" key="2">
    <source>
        <dbReference type="Proteomes" id="UP001162031"/>
    </source>
</evidence>
<sequence length="100" mass="11210">MDWKVASERFCRSISHLETNLTERIETHDVELSDLTLGGNDYVEFLRKMMTVSEQVQNVSGLGLVRTKTSYAPLLSRAMDETLALVGAHMDVVPANPEGW</sequence>
<organism evidence="1 2">
    <name type="scientific">Hyaloperonospora brassicae</name>
    <name type="common">Brassica downy mildew</name>
    <name type="synonym">Peronospora brassicae</name>
    <dbReference type="NCBI Taxonomy" id="162125"/>
    <lineage>
        <taxon>Eukaryota</taxon>
        <taxon>Sar</taxon>
        <taxon>Stramenopiles</taxon>
        <taxon>Oomycota</taxon>
        <taxon>Peronosporomycetes</taxon>
        <taxon>Peronosporales</taxon>
        <taxon>Peronosporaceae</taxon>
        <taxon>Hyaloperonospora</taxon>
    </lineage>
</organism>
<dbReference type="EMBL" id="CANTFL010001406">
    <property type="protein sequence ID" value="CAI5739073.1"/>
    <property type="molecule type" value="Genomic_DNA"/>
</dbReference>
<comment type="caution">
    <text evidence="1">The sequence shown here is derived from an EMBL/GenBank/DDBJ whole genome shotgun (WGS) entry which is preliminary data.</text>
</comment>
<name>A0AAV0US49_HYABA</name>
<reference evidence="1" key="1">
    <citation type="submission" date="2022-12" db="EMBL/GenBank/DDBJ databases">
        <authorList>
            <person name="Webb A."/>
        </authorList>
    </citation>
    <scope>NUCLEOTIDE SEQUENCE</scope>
    <source>
        <strain evidence="1">Hp1</strain>
    </source>
</reference>
<gene>
    <name evidence="1" type="ORF">HBR001_LOCUS7699</name>
</gene>
<keyword evidence="2" id="KW-1185">Reference proteome</keyword>
<dbReference type="AlphaFoldDB" id="A0AAV0US49"/>
<protein>
    <submittedName>
        <fullName evidence="1">Uncharacterized protein</fullName>
    </submittedName>
</protein>